<gene>
    <name evidence="2" type="ORF">BB347_15220</name>
    <name evidence="3" type="ORF">SAMN05421809_2708</name>
</gene>
<dbReference type="OrthoDB" id="166188at2157"/>
<accession>A0A1N7EMH5</accession>
<dbReference type="Proteomes" id="UP000185687">
    <property type="component" value="Unassembled WGS sequence"/>
</dbReference>
<evidence type="ECO:0000313" key="2">
    <source>
        <dbReference type="EMBL" id="APX97857.1"/>
    </source>
</evidence>
<dbReference type="InterPro" id="IPR043899">
    <property type="entry name" value="DUF5789"/>
</dbReference>
<dbReference type="KEGG" id="hda:BB347_15220"/>
<organism evidence="3 4">
    <name type="scientific">Natronorubrum daqingense</name>
    <dbReference type="NCBI Taxonomy" id="588898"/>
    <lineage>
        <taxon>Archaea</taxon>
        <taxon>Methanobacteriati</taxon>
        <taxon>Methanobacteriota</taxon>
        <taxon>Stenosarchaea group</taxon>
        <taxon>Halobacteria</taxon>
        <taxon>Halobacteriales</taxon>
        <taxon>Natrialbaceae</taxon>
        <taxon>Natronorubrum</taxon>
    </lineage>
</organism>
<reference evidence="2 5" key="1">
    <citation type="submission" date="2017-01" db="EMBL/GenBank/DDBJ databases">
        <title>Complete genome sequence of Haloterrigena daqingensis type strain (JX313T).</title>
        <authorList>
            <person name="Shuang W."/>
        </authorList>
    </citation>
    <scope>NUCLEOTIDE SEQUENCE [LARGE SCALE GENOMIC DNA]</scope>
    <source>
        <strain evidence="2 5">JX313</strain>
    </source>
</reference>
<name>A0A1N7EMH5_9EURY</name>
<dbReference type="EMBL" id="CP019327">
    <property type="protein sequence ID" value="APX97857.1"/>
    <property type="molecule type" value="Genomic_DNA"/>
</dbReference>
<evidence type="ECO:0000313" key="4">
    <source>
        <dbReference type="Proteomes" id="UP000185687"/>
    </source>
</evidence>
<dbReference type="RefSeq" id="WP_076582625.1">
    <property type="nucleotide sequence ID" value="NZ_CP019327.1"/>
</dbReference>
<keyword evidence="4" id="KW-1185">Reference proteome</keyword>
<dbReference type="GeneID" id="30957321"/>
<evidence type="ECO:0000313" key="3">
    <source>
        <dbReference type="EMBL" id="SIR89270.1"/>
    </source>
</evidence>
<sequence>MVPTNAGEFAADYDYPVTTEELIEDQGDRTIELPNGSETVGDVLARLESETFETADDVRLALSCAVSNKAVGRIGYSDRDPAPVGSPYTPDAVSF</sequence>
<protein>
    <submittedName>
        <fullName evidence="2">DUF2795 domain-containing protein</fullName>
    </submittedName>
</protein>
<dbReference type="EMBL" id="FTNP01000004">
    <property type="protein sequence ID" value="SIR89270.1"/>
    <property type="molecule type" value="Genomic_DNA"/>
</dbReference>
<proteinExistence type="predicted"/>
<feature type="region of interest" description="Disordered" evidence="1">
    <location>
        <begin position="76"/>
        <end position="95"/>
    </location>
</feature>
<dbReference type="AlphaFoldDB" id="A0A1N7EMH5"/>
<evidence type="ECO:0000313" key="5">
    <source>
        <dbReference type="Proteomes" id="UP000187321"/>
    </source>
</evidence>
<reference evidence="3 4" key="2">
    <citation type="submission" date="2017-01" db="EMBL/GenBank/DDBJ databases">
        <authorList>
            <person name="Mah S.A."/>
            <person name="Swanson W.J."/>
            <person name="Moy G.W."/>
            <person name="Vacquier V.D."/>
        </authorList>
    </citation>
    <scope>NUCLEOTIDE SEQUENCE [LARGE SCALE GENOMIC DNA]</scope>
    <source>
        <strain evidence="3 4">CGMCC 1.8909</strain>
    </source>
</reference>
<dbReference type="Pfam" id="PF19102">
    <property type="entry name" value="DUF5789"/>
    <property type="match status" value="1"/>
</dbReference>
<dbReference type="Proteomes" id="UP000187321">
    <property type="component" value="Chromosome"/>
</dbReference>
<evidence type="ECO:0000256" key="1">
    <source>
        <dbReference type="SAM" id="MobiDB-lite"/>
    </source>
</evidence>